<dbReference type="Pfam" id="PF13306">
    <property type="entry name" value="LRR_5"/>
    <property type="match status" value="2"/>
</dbReference>
<dbReference type="Gene3D" id="3.80.10.10">
    <property type="entry name" value="Ribonuclease Inhibitor"/>
    <property type="match status" value="3"/>
</dbReference>
<name>A0ABR2H119_9EUKA</name>
<organism evidence="1 2">
    <name type="scientific">Tritrichomonas musculus</name>
    <dbReference type="NCBI Taxonomy" id="1915356"/>
    <lineage>
        <taxon>Eukaryota</taxon>
        <taxon>Metamonada</taxon>
        <taxon>Parabasalia</taxon>
        <taxon>Tritrichomonadida</taxon>
        <taxon>Tritrichomonadidae</taxon>
        <taxon>Tritrichomonas</taxon>
    </lineage>
</organism>
<protein>
    <recommendedName>
        <fullName evidence="3">Surface antigen BspA-like</fullName>
    </recommendedName>
</protein>
<evidence type="ECO:0000313" key="1">
    <source>
        <dbReference type="EMBL" id="KAK8839893.1"/>
    </source>
</evidence>
<dbReference type="InterPro" id="IPR053139">
    <property type="entry name" value="Surface_bspA-like"/>
</dbReference>
<comment type="caution">
    <text evidence="1">The sequence shown here is derived from an EMBL/GenBank/DDBJ whole genome shotgun (WGS) entry which is preliminary data.</text>
</comment>
<dbReference type="Proteomes" id="UP001470230">
    <property type="component" value="Unassembled WGS sequence"/>
</dbReference>
<dbReference type="InterPro" id="IPR032675">
    <property type="entry name" value="LRR_dom_sf"/>
</dbReference>
<dbReference type="EMBL" id="JAPFFF010000050">
    <property type="protein sequence ID" value="KAK8839893.1"/>
    <property type="molecule type" value="Genomic_DNA"/>
</dbReference>
<gene>
    <name evidence="1" type="ORF">M9Y10_031607</name>
</gene>
<evidence type="ECO:0008006" key="3">
    <source>
        <dbReference type="Google" id="ProtNLM"/>
    </source>
</evidence>
<sequence length="793" mass="91182">MDTQQYINKKVELYDLLLIFIESADDDDSDYRNLLDFFNKEEYQANKEKLELFLRLIANIANNHHRESNFFTKIIKIFLFMKNSLKQIFSDAEIFEIYKSNKLILLFLFKNEIITFDESIFRLLKMQSNFDDYCRFFFPEIKPFLEKEKAKELESEVFGEEPDMFSEKRNFGENENYICKLIREDLIEEFVTYVNHTNYPLDSEIKKSFYETNSFLIEREPKLIEYAAFFGAFQICQFLKYKEVQLTKSLWLYAIHSNNPDVVHFPEDNHVVPEDETYGEVLLESIKCHHNNVANYIKSNLMEEVSDRFECEEKITSIQNYNYQFFPNDFSQHSVFYALCQTKHYELADIFINSKRTEYETRTERKNEIDFIYFLLSKSSHFDNKFLDNGKDLTEIIVPQSVTTIDECAFKECKSLRRILISSVTSIKKSAFQGCLKLEEISLPYCLTSIEEYAFSGCSSLKNIVIPSSVISISDYVFNECFSLENIYIPSSVTSIGEGSFNRCKSLVEITIPSSVTSIGNGSFNECISLRRAIIPPSLKVIEDHLFNFCESLERISIPSSVTTIGYLSFSGCSKLKTISFESPSSLISVGNCSFNKCCSITEITFPSSLTSIEFIAFSECLGLTQVAFEEPSSLVSIGPSAFEKCRKLEKIHIPPSVIFIGKKAFDECRSLKNINIPPLIKVINESAFQYCYSLSKIIFDNPPSLVSINKCAFLYCMTLRKLIVPSSVQTIGDEAFQNCFSLKKVEIPDSVTSVGKKAFNNCTKLEKIKIPASLNARDMGISPDSKVKIVYT</sequence>
<reference evidence="1 2" key="1">
    <citation type="submission" date="2024-04" db="EMBL/GenBank/DDBJ databases">
        <title>Tritrichomonas musculus Genome.</title>
        <authorList>
            <person name="Alves-Ferreira E."/>
            <person name="Grigg M."/>
            <person name="Lorenzi H."/>
            <person name="Galac M."/>
        </authorList>
    </citation>
    <scope>NUCLEOTIDE SEQUENCE [LARGE SCALE GENOMIC DNA]</scope>
    <source>
        <strain evidence="1 2">EAF2021</strain>
    </source>
</reference>
<dbReference type="InterPro" id="IPR026906">
    <property type="entry name" value="LRR_5"/>
</dbReference>
<keyword evidence="2" id="KW-1185">Reference proteome</keyword>
<dbReference type="SUPFAM" id="SSF52058">
    <property type="entry name" value="L domain-like"/>
    <property type="match status" value="2"/>
</dbReference>
<proteinExistence type="predicted"/>
<evidence type="ECO:0000313" key="2">
    <source>
        <dbReference type="Proteomes" id="UP001470230"/>
    </source>
</evidence>
<accession>A0ABR2H119</accession>
<dbReference type="PANTHER" id="PTHR45661">
    <property type="entry name" value="SURFACE ANTIGEN"/>
    <property type="match status" value="1"/>
</dbReference>
<dbReference type="PANTHER" id="PTHR45661:SF3">
    <property type="entry name" value="IG-LIKE DOMAIN-CONTAINING PROTEIN"/>
    <property type="match status" value="1"/>
</dbReference>